<dbReference type="Proteomes" id="UP000177528">
    <property type="component" value="Unassembled WGS sequence"/>
</dbReference>
<gene>
    <name evidence="4" type="ORF">A3D99_00100</name>
</gene>
<accession>A0A1G1X281</accession>
<protein>
    <recommendedName>
        <fullName evidence="3">Cytidyltransferase-like domain-containing protein</fullName>
    </recommendedName>
</protein>
<organism evidence="4 5">
    <name type="scientific">Candidatus Andersenbacteria bacterium RIFCSPHIGHO2_12_FULL_45_11</name>
    <dbReference type="NCBI Taxonomy" id="1797281"/>
    <lineage>
        <taxon>Bacteria</taxon>
        <taxon>Candidatus Anderseniibacteriota</taxon>
    </lineage>
</organism>
<evidence type="ECO:0000256" key="2">
    <source>
        <dbReference type="ARBA" id="ARBA00022695"/>
    </source>
</evidence>
<dbReference type="Pfam" id="PF01467">
    <property type="entry name" value="CTP_transf_like"/>
    <property type="match status" value="1"/>
</dbReference>
<dbReference type="PANTHER" id="PTHR43793">
    <property type="entry name" value="FAD SYNTHASE"/>
    <property type="match status" value="1"/>
</dbReference>
<feature type="domain" description="Cytidyltransferase-like" evidence="3">
    <location>
        <begin position="36"/>
        <end position="165"/>
    </location>
</feature>
<dbReference type="PANTHER" id="PTHR43793:SF2">
    <property type="entry name" value="BIFUNCTIONAL PROTEIN HLDE"/>
    <property type="match status" value="1"/>
</dbReference>
<dbReference type="InterPro" id="IPR050385">
    <property type="entry name" value="Archaeal_FAD_synthase"/>
</dbReference>
<dbReference type="EMBL" id="MHHR01000027">
    <property type="protein sequence ID" value="OGY33670.1"/>
    <property type="molecule type" value="Genomic_DNA"/>
</dbReference>
<dbReference type="InterPro" id="IPR014729">
    <property type="entry name" value="Rossmann-like_a/b/a_fold"/>
</dbReference>
<evidence type="ECO:0000313" key="4">
    <source>
        <dbReference type="EMBL" id="OGY33670.1"/>
    </source>
</evidence>
<dbReference type="SUPFAM" id="SSF52374">
    <property type="entry name" value="Nucleotidylyl transferase"/>
    <property type="match status" value="1"/>
</dbReference>
<dbReference type="GO" id="GO:0016779">
    <property type="term" value="F:nucleotidyltransferase activity"/>
    <property type="evidence" value="ECO:0007669"/>
    <property type="project" value="UniProtKB-KW"/>
</dbReference>
<comment type="caution">
    <text evidence="4">The sequence shown here is derived from an EMBL/GenBank/DDBJ whole genome shotgun (WGS) entry which is preliminary data.</text>
</comment>
<reference evidence="4 5" key="1">
    <citation type="journal article" date="2016" name="Nat. Commun.">
        <title>Thousands of microbial genomes shed light on interconnected biogeochemical processes in an aquifer system.</title>
        <authorList>
            <person name="Anantharaman K."/>
            <person name="Brown C.T."/>
            <person name="Hug L.A."/>
            <person name="Sharon I."/>
            <person name="Castelle C.J."/>
            <person name="Probst A.J."/>
            <person name="Thomas B.C."/>
            <person name="Singh A."/>
            <person name="Wilkins M.J."/>
            <person name="Karaoz U."/>
            <person name="Brodie E.L."/>
            <person name="Williams K.H."/>
            <person name="Hubbard S.S."/>
            <person name="Banfield J.F."/>
        </authorList>
    </citation>
    <scope>NUCLEOTIDE SEQUENCE [LARGE SCALE GENOMIC DNA]</scope>
</reference>
<dbReference type="InterPro" id="IPR004821">
    <property type="entry name" value="Cyt_trans-like"/>
</dbReference>
<dbReference type="NCBIfam" id="TIGR00125">
    <property type="entry name" value="cyt_tran_rel"/>
    <property type="match status" value="1"/>
</dbReference>
<dbReference type="Gene3D" id="3.40.50.620">
    <property type="entry name" value="HUPs"/>
    <property type="match status" value="1"/>
</dbReference>
<evidence type="ECO:0000259" key="3">
    <source>
        <dbReference type="Pfam" id="PF01467"/>
    </source>
</evidence>
<evidence type="ECO:0000313" key="5">
    <source>
        <dbReference type="Proteomes" id="UP000177528"/>
    </source>
</evidence>
<evidence type="ECO:0000256" key="1">
    <source>
        <dbReference type="ARBA" id="ARBA00022679"/>
    </source>
</evidence>
<keyword evidence="2" id="KW-0548">Nucleotidyltransferase</keyword>
<proteinExistence type="predicted"/>
<keyword evidence="1" id="KW-0808">Transferase</keyword>
<dbReference type="AlphaFoldDB" id="A0A1G1X281"/>
<name>A0A1G1X281_9BACT</name>
<sequence>MPELVHHWRYDKILPLADAAKKSEELRAAGKIIVTVNGSFDLLQAGHLDFLEEAKQQGDVLIVGINTDESIRDKKGPTRPIVPQDNRAALLAALICVDYVAIMEGSYSDEPHGSFLPAVKSHIHVNGEEYGPVEGWVEWPVMEKLGIKPYQVKRRPNLSTTEIIEKIKKSS</sequence>